<evidence type="ECO:0000259" key="4">
    <source>
        <dbReference type="Pfam" id="PF25023"/>
    </source>
</evidence>
<dbReference type="InterPro" id="IPR056823">
    <property type="entry name" value="TEN-like_YD-shell"/>
</dbReference>
<evidence type="ECO:0000256" key="3">
    <source>
        <dbReference type="ARBA" id="ARBA00023157"/>
    </source>
</evidence>
<dbReference type="PANTHER" id="PTHR11219:SF69">
    <property type="entry name" value="TENEURIN-A"/>
    <property type="match status" value="1"/>
</dbReference>
<dbReference type="InterPro" id="IPR051216">
    <property type="entry name" value="Teneurin"/>
</dbReference>
<name>A0LQM8_SYNFM</name>
<feature type="domain" description="Teneurin-like YD-shell" evidence="4">
    <location>
        <begin position="7"/>
        <end position="184"/>
    </location>
</feature>
<keyword evidence="2" id="KW-0677">Repeat</keyword>
<dbReference type="Proteomes" id="UP000001784">
    <property type="component" value="Chromosome"/>
</dbReference>
<dbReference type="RefSeq" id="WP_011700843.1">
    <property type="nucleotide sequence ID" value="NC_008554.1"/>
</dbReference>
<dbReference type="InParanoid" id="A0LQM8"/>
<evidence type="ECO:0000256" key="1">
    <source>
        <dbReference type="ARBA" id="ARBA00022536"/>
    </source>
</evidence>
<dbReference type="EMBL" id="CP000478">
    <property type="protein sequence ID" value="ABK19730.1"/>
    <property type="molecule type" value="Genomic_DNA"/>
</dbReference>
<dbReference type="STRING" id="335543.Sfum_4064"/>
<evidence type="ECO:0000256" key="2">
    <source>
        <dbReference type="ARBA" id="ARBA00022737"/>
    </source>
</evidence>
<keyword evidence="1" id="KW-0245">EGF-like domain</keyword>
<keyword evidence="3" id="KW-1015">Disulfide bond</keyword>
<evidence type="ECO:0000313" key="6">
    <source>
        <dbReference type="Proteomes" id="UP000001784"/>
    </source>
</evidence>
<sequence>MVHGATTAQSRAFNGYGELDGVEYRSVDNPVHSWSVSRSAAGRIATKTETVNGSTVEYTYDYDSLGRLLAVRLDGVPAEEYRYDVNGNRVEETNTPRGIIGRTSTYSEEDHLLTSGGTVYRYDADGFLTTRTEGSAVTRYVYSSRGELLSVALPDGKRIEYVNDPLGRRIAKKVNGTTTQKYLWQGRTRLLAVFDGNDVAY</sequence>
<gene>
    <name evidence="5" type="ordered locus">Sfum_4064</name>
</gene>
<dbReference type="Gene3D" id="2.180.10.10">
    <property type="entry name" value="RHS repeat-associated core"/>
    <property type="match status" value="1"/>
</dbReference>
<proteinExistence type="predicted"/>
<dbReference type="KEGG" id="sfu:Sfum_4064"/>
<organism evidence="5 6">
    <name type="scientific">Syntrophobacter fumaroxidans (strain DSM 10017 / MPOB)</name>
    <dbReference type="NCBI Taxonomy" id="335543"/>
    <lineage>
        <taxon>Bacteria</taxon>
        <taxon>Pseudomonadati</taxon>
        <taxon>Thermodesulfobacteriota</taxon>
        <taxon>Syntrophobacteria</taxon>
        <taxon>Syntrophobacterales</taxon>
        <taxon>Syntrophobacteraceae</taxon>
        <taxon>Syntrophobacter</taxon>
    </lineage>
</organism>
<dbReference type="PANTHER" id="PTHR11219">
    <property type="entry name" value="TENEURIN AND N-ACETYLGLUCOSAMINE-1-PHOSPHODIESTER ALPHA-N-ACETYLGLUCOSAMINIDASE"/>
    <property type="match status" value="1"/>
</dbReference>
<keyword evidence="6" id="KW-1185">Reference proteome</keyword>
<dbReference type="InterPro" id="IPR006530">
    <property type="entry name" value="YD"/>
</dbReference>
<reference evidence="5 6" key="1">
    <citation type="submission" date="2006-10" db="EMBL/GenBank/DDBJ databases">
        <title>Complete sequence of Syntrophobacter fumaroxidans MPOB.</title>
        <authorList>
            <consortium name="US DOE Joint Genome Institute"/>
            <person name="Copeland A."/>
            <person name="Lucas S."/>
            <person name="Lapidus A."/>
            <person name="Barry K."/>
            <person name="Detter J.C."/>
            <person name="Glavina del Rio T."/>
            <person name="Hammon N."/>
            <person name="Israni S."/>
            <person name="Pitluck S."/>
            <person name="Goltsman E.G."/>
            <person name="Martinez M."/>
            <person name="Schmutz J."/>
            <person name="Larimer F."/>
            <person name="Land M."/>
            <person name="Hauser L."/>
            <person name="Kyrpides N."/>
            <person name="Kim E."/>
            <person name="Boone D.R."/>
            <person name="Brockman F."/>
            <person name="Culley D."/>
            <person name="Ferry J."/>
            <person name="Gunsalus R."/>
            <person name="McInerney M.J."/>
            <person name="Morrison M."/>
            <person name="Plugge C."/>
            <person name="Rohlin L."/>
            <person name="Scholten J."/>
            <person name="Sieber J."/>
            <person name="Stams A.J.M."/>
            <person name="Worm P."/>
            <person name="Henstra A.M."/>
            <person name="Richardson P."/>
        </authorList>
    </citation>
    <scope>NUCLEOTIDE SEQUENCE [LARGE SCALE GENOMIC DNA]</scope>
    <source>
        <strain evidence="6">DSM 10017 / MPOB</strain>
    </source>
</reference>
<protein>
    <submittedName>
        <fullName evidence="5">YD repeat protein</fullName>
    </submittedName>
</protein>
<dbReference type="NCBIfam" id="TIGR01643">
    <property type="entry name" value="YD_repeat_2x"/>
    <property type="match status" value="2"/>
</dbReference>
<dbReference type="AlphaFoldDB" id="A0LQM8"/>
<accession>A0LQM8</accession>
<dbReference type="eggNOG" id="COG3209">
    <property type="taxonomic scope" value="Bacteria"/>
</dbReference>
<dbReference type="HOGENOM" id="CLU_1359830_0_0_7"/>
<dbReference type="Pfam" id="PF25023">
    <property type="entry name" value="TEN_YD-shell"/>
    <property type="match status" value="1"/>
</dbReference>
<evidence type="ECO:0000313" key="5">
    <source>
        <dbReference type="EMBL" id="ABK19730.1"/>
    </source>
</evidence>